<reference evidence="2 3" key="1">
    <citation type="journal article" date="2015" name="Biotechnol. Biofuels">
        <title>Enhanced degradation of softwood versus hardwood by the white-rot fungus Pycnoporus coccineus.</title>
        <authorList>
            <person name="Couturier M."/>
            <person name="Navarro D."/>
            <person name="Chevret D."/>
            <person name="Henrissat B."/>
            <person name="Piumi F."/>
            <person name="Ruiz-Duenas F.J."/>
            <person name="Martinez A.T."/>
            <person name="Grigoriev I.V."/>
            <person name="Riley R."/>
            <person name="Lipzen A."/>
            <person name="Berrin J.G."/>
            <person name="Master E.R."/>
            <person name="Rosso M.N."/>
        </authorList>
    </citation>
    <scope>NUCLEOTIDE SEQUENCE [LARGE SCALE GENOMIC DNA]</scope>
    <source>
        <strain evidence="2 3">BRFM310</strain>
    </source>
</reference>
<dbReference type="Proteomes" id="UP000193067">
    <property type="component" value="Unassembled WGS sequence"/>
</dbReference>
<dbReference type="OrthoDB" id="3226519at2759"/>
<dbReference type="EMBL" id="KZ084170">
    <property type="protein sequence ID" value="OSC96685.1"/>
    <property type="molecule type" value="Genomic_DNA"/>
</dbReference>
<accession>A0A1Y2I6C8</accession>
<evidence type="ECO:0000313" key="2">
    <source>
        <dbReference type="EMBL" id="OSC96685.1"/>
    </source>
</evidence>
<protein>
    <submittedName>
        <fullName evidence="2">Uncharacterized protein</fullName>
    </submittedName>
</protein>
<feature type="signal peptide" evidence="1">
    <location>
        <begin position="1"/>
        <end position="19"/>
    </location>
</feature>
<name>A0A1Y2I6C8_TRAC3</name>
<dbReference type="AlphaFoldDB" id="A0A1Y2I6C8"/>
<sequence length="185" mass="19942">MKAFTLLSTLSVFVAATAAARIGTAPDTTCTSEVVAYETYIGKDHNVKLTYSHCADEPLVASDGEELAKRQSNNVCGAACDTFCWSPSGGGPSTGDCAVIADALLYDSQNVGVLFNVTATGTPTDKITMQYQSCLTYFLNQDFNTLVYCRTEWSKLVNWLATDCDADNNAHGGLCVATDQRWYVQ</sequence>
<evidence type="ECO:0000256" key="1">
    <source>
        <dbReference type="SAM" id="SignalP"/>
    </source>
</evidence>
<keyword evidence="1" id="KW-0732">Signal</keyword>
<evidence type="ECO:0000313" key="3">
    <source>
        <dbReference type="Proteomes" id="UP000193067"/>
    </source>
</evidence>
<feature type="chain" id="PRO_5013254480" evidence="1">
    <location>
        <begin position="20"/>
        <end position="185"/>
    </location>
</feature>
<gene>
    <name evidence="2" type="ORF">PYCCODRAFT_1472453</name>
</gene>
<proteinExistence type="predicted"/>
<organism evidence="2 3">
    <name type="scientific">Trametes coccinea (strain BRFM310)</name>
    <name type="common">Pycnoporus coccineus</name>
    <dbReference type="NCBI Taxonomy" id="1353009"/>
    <lineage>
        <taxon>Eukaryota</taxon>
        <taxon>Fungi</taxon>
        <taxon>Dikarya</taxon>
        <taxon>Basidiomycota</taxon>
        <taxon>Agaricomycotina</taxon>
        <taxon>Agaricomycetes</taxon>
        <taxon>Polyporales</taxon>
        <taxon>Polyporaceae</taxon>
        <taxon>Trametes</taxon>
    </lineage>
</organism>
<keyword evidence="3" id="KW-1185">Reference proteome</keyword>